<dbReference type="InParanoid" id="A0A059AZN8"/>
<gene>
    <name evidence="1" type="ORF">EUGRSUZ_H02023</name>
</gene>
<name>A0A059AZN8_EUCGR</name>
<sequence length="78" mass="8669">MGSVRIGIALGLRESSRGGHKSANYIQPLSILTSPSSISNITISARQVHFQLYIYTHAYILDFFLLLLLTESNKLTCK</sequence>
<dbReference type="AlphaFoldDB" id="A0A059AZN8"/>
<proteinExistence type="predicted"/>
<accession>A0A059AZN8</accession>
<organism evidence="1">
    <name type="scientific">Eucalyptus grandis</name>
    <name type="common">Flooded gum</name>
    <dbReference type="NCBI Taxonomy" id="71139"/>
    <lineage>
        <taxon>Eukaryota</taxon>
        <taxon>Viridiplantae</taxon>
        <taxon>Streptophyta</taxon>
        <taxon>Embryophyta</taxon>
        <taxon>Tracheophyta</taxon>
        <taxon>Spermatophyta</taxon>
        <taxon>Magnoliopsida</taxon>
        <taxon>eudicotyledons</taxon>
        <taxon>Gunneridae</taxon>
        <taxon>Pentapetalae</taxon>
        <taxon>rosids</taxon>
        <taxon>malvids</taxon>
        <taxon>Myrtales</taxon>
        <taxon>Myrtaceae</taxon>
        <taxon>Myrtoideae</taxon>
        <taxon>Eucalypteae</taxon>
        <taxon>Eucalyptus</taxon>
    </lineage>
</organism>
<dbReference type="EMBL" id="KK198760">
    <property type="protein sequence ID" value="KCW59333.1"/>
    <property type="molecule type" value="Genomic_DNA"/>
</dbReference>
<dbReference type="Gramene" id="KCW59333">
    <property type="protein sequence ID" value="KCW59333"/>
    <property type="gene ID" value="EUGRSUZ_H02023"/>
</dbReference>
<reference evidence="1" key="1">
    <citation type="submission" date="2013-07" db="EMBL/GenBank/DDBJ databases">
        <title>The genome of Eucalyptus grandis.</title>
        <authorList>
            <person name="Schmutz J."/>
            <person name="Hayes R."/>
            <person name="Myburg A."/>
            <person name="Tuskan G."/>
            <person name="Grattapaglia D."/>
            <person name="Rokhsar D.S."/>
        </authorList>
    </citation>
    <scope>NUCLEOTIDE SEQUENCE</scope>
    <source>
        <tissue evidence="1">Leaf extractions</tissue>
    </source>
</reference>
<evidence type="ECO:0000313" key="1">
    <source>
        <dbReference type="EMBL" id="KCW59333.1"/>
    </source>
</evidence>
<protein>
    <submittedName>
        <fullName evidence="1">Uncharacterized protein</fullName>
    </submittedName>
</protein>